<keyword evidence="3" id="KW-0813">Transport</keyword>
<accession>A0AAW5EQA2</accession>
<dbReference type="InterPro" id="IPR050490">
    <property type="entry name" value="Bact_solute-bd_prot1"/>
</dbReference>
<evidence type="ECO:0000256" key="3">
    <source>
        <dbReference type="ARBA" id="ARBA00022448"/>
    </source>
</evidence>
<dbReference type="RefSeq" id="WP_247066280.1">
    <property type="nucleotide sequence ID" value="NZ_CP094848.1"/>
</dbReference>
<dbReference type="Gene3D" id="3.40.190.10">
    <property type="entry name" value="Periplasmic binding protein-like II"/>
    <property type="match status" value="2"/>
</dbReference>
<dbReference type="PANTHER" id="PTHR43649">
    <property type="entry name" value="ARABINOSE-BINDING PROTEIN-RELATED"/>
    <property type="match status" value="1"/>
</dbReference>
<evidence type="ECO:0000256" key="1">
    <source>
        <dbReference type="ARBA" id="ARBA00004418"/>
    </source>
</evidence>
<gene>
    <name evidence="6" type="ORF">K1W68_03115</name>
</gene>
<dbReference type="PANTHER" id="PTHR43649:SF34">
    <property type="entry name" value="ABC TRANSPORTER PERIPLASMIC-BINDING PROTEIN YCJN-RELATED"/>
    <property type="match status" value="1"/>
</dbReference>
<evidence type="ECO:0000256" key="2">
    <source>
        <dbReference type="ARBA" id="ARBA00008520"/>
    </source>
</evidence>
<reference evidence="6" key="2">
    <citation type="submission" date="2022-03" db="EMBL/GenBank/DDBJ databases">
        <authorList>
            <person name="Ryngajllo M."/>
            <person name="Jacek P."/>
            <person name="Kubiak K."/>
        </authorList>
    </citation>
    <scope>NUCLEOTIDE SEQUENCE</scope>
    <source>
        <strain evidence="6">SI1</strain>
    </source>
</reference>
<comment type="similarity">
    <text evidence="2">Belongs to the bacterial solute-binding protein 1 family.</text>
</comment>
<dbReference type="Pfam" id="PF01547">
    <property type="entry name" value="SBP_bac_1"/>
    <property type="match status" value="1"/>
</dbReference>
<evidence type="ECO:0000313" key="6">
    <source>
        <dbReference type="EMBL" id="MCJ8352988.1"/>
    </source>
</evidence>
<feature type="chain" id="PRO_5043565898" evidence="5">
    <location>
        <begin position="23"/>
        <end position="443"/>
    </location>
</feature>
<name>A0AAW5EQA2_NOVHA</name>
<dbReference type="InterPro" id="IPR006059">
    <property type="entry name" value="SBP"/>
</dbReference>
<dbReference type="EMBL" id="JAIBCX010000005">
    <property type="protein sequence ID" value="MCJ8352988.1"/>
    <property type="molecule type" value="Genomic_DNA"/>
</dbReference>
<keyword evidence="4 5" id="KW-0732">Signal</keyword>
<dbReference type="AlphaFoldDB" id="A0AAW5EQA2"/>
<sequence length="443" mass="47431">MRVHHLAALPLAWMLFCPPATAAGDSLTVLCASSGTEQALCHHAVDGWSRMTGTTVRVLPLPSDWGAVLPLYRQFLSARTSVADVLVLDGTWIGALSPLLLDIPPAAEDARTLPHPFTVGKRHVALAWYRDIGLLFYRRDLLEHYGLAVPTRWDDLQRTAAAIQNAQRRAGNAAMWGYVWQGRTGESLVCNALEWFGANGDALVSTDGTVHADTPAMRRGLGRAAGWVGTISPPGVLTYDEEAARGAFQSGHAVFMRNWVYAWALLNDPQSPVAGKVGVATLPRADGAGDTPDHAQDNATGVDGTVYLGIARNSAHPIQALSLLRYLTSEEVERHQAVAGAYIPARMTLLDDPSIMGAIPILRTLRPALDAPILRPIAATGIDYPRVSWIAANQFQQALRGVTTPADALGALASALGGLSQLGRWDSANRPPLPSSTIQDHTP</sequence>
<proteinExistence type="inferred from homology"/>
<dbReference type="Proteomes" id="UP001202887">
    <property type="component" value="Unassembled WGS sequence"/>
</dbReference>
<protein>
    <submittedName>
        <fullName evidence="6">Extracellular solute-binding protein</fullName>
    </submittedName>
</protein>
<evidence type="ECO:0000256" key="4">
    <source>
        <dbReference type="ARBA" id="ARBA00022729"/>
    </source>
</evidence>
<organism evidence="6 7">
    <name type="scientific">Novacetimonas hansenii</name>
    <name type="common">Komagataeibacter hansenii</name>
    <dbReference type="NCBI Taxonomy" id="436"/>
    <lineage>
        <taxon>Bacteria</taxon>
        <taxon>Pseudomonadati</taxon>
        <taxon>Pseudomonadota</taxon>
        <taxon>Alphaproteobacteria</taxon>
        <taxon>Acetobacterales</taxon>
        <taxon>Acetobacteraceae</taxon>
        <taxon>Novacetimonas</taxon>
    </lineage>
</organism>
<evidence type="ECO:0000256" key="5">
    <source>
        <dbReference type="SAM" id="SignalP"/>
    </source>
</evidence>
<evidence type="ECO:0000313" key="7">
    <source>
        <dbReference type="Proteomes" id="UP001202887"/>
    </source>
</evidence>
<feature type="signal peptide" evidence="5">
    <location>
        <begin position="1"/>
        <end position="22"/>
    </location>
</feature>
<dbReference type="SUPFAM" id="SSF53850">
    <property type="entry name" value="Periplasmic binding protein-like II"/>
    <property type="match status" value="1"/>
</dbReference>
<comment type="subcellular location">
    <subcellularLocation>
        <location evidence="1">Periplasm</location>
    </subcellularLocation>
</comment>
<dbReference type="GO" id="GO:0042597">
    <property type="term" value="C:periplasmic space"/>
    <property type="evidence" value="ECO:0007669"/>
    <property type="project" value="UniProtKB-SubCell"/>
</dbReference>
<reference evidence="6" key="1">
    <citation type="journal article" date="2021" name="Polymers (Basel)">
        <title>Highly Stretchable Bacterial Cellulose Produced by Komagataeibacter hansenii SI1.</title>
        <authorList>
            <person name="Cielecka I."/>
            <person name="Ryngajllo M."/>
            <person name="Maniukiewicz W."/>
            <person name="Bielecki S."/>
        </authorList>
    </citation>
    <scope>NUCLEOTIDE SEQUENCE</scope>
    <source>
        <strain evidence="6">SI1</strain>
    </source>
</reference>
<comment type="caution">
    <text evidence="6">The sequence shown here is derived from an EMBL/GenBank/DDBJ whole genome shotgun (WGS) entry which is preliminary data.</text>
</comment>